<dbReference type="SUPFAM" id="SSF82708">
    <property type="entry name" value="R3H domain"/>
    <property type="match status" value="1"/>
</dbReference>
<feature type="domain" description="R3H" evidence="1">
    <location>
        <begin position="4"/>
        <end position="52"/>
    </location>
</feature>
<dbReference type="InterPro" id="IPR036867">
    <property type="entry name" value="R3H_dom_sf"/>
</dbReference>
<dbReference type="GO" id="GO:0003676">
    <property type="term" value="F:nucleic acid binding"/>
    <property type="evidence" value="ECO:0007669"/>
    <property type="project" value="InterPro"/>
</dbReference>
<dbReference type="EMBL" id="MFKP01000012">
    <property type="protein sequence ID" value="OGG44325.1"/>
    <property type="molecule type" value="Genomic_DNA"/>
</dbReference>
<dbReference type="AlphaFoldDB" id="A0A1F6C581"/>
<evidence type="ECO:0000259" key="1">
    <source>
        <dbReference type="Pfam" id="PF01424"/>
    </source>
</evidence>
<evidence type="ECO:0000313" key="2">
    <source>
        <dbReference type="EMBL" id="OGG44325.1"/>
    </source>
</evidence>
<reference evidence="2 3" key="1">
    <citation type="journal article" date="2016" name="Nat. Commun.">
        <title>Thousands of microbial genomes shed light on interconnected biogeochemical processes in an aquifer system.</title>
        <authorList>
            <person name="Anantharaman K."/>
            <person name="Brown C.T."/>
            <person name="Hug L.A."/>
            <person name="Sharon I."/>
            <person name="Castelle C.J."/>
            <person name="Probst A.J."/>
            <person name="Thomas B.C."/>
            <person name="Singh A."/>
            <person name="Wilkins M.J."/>
            <person name="Karaoz U."/>
            <person name="Brodie E.L."/>
            <person name="Williams K.H."/>
            <person name="Hubbard S.S."/>
            <person name="Banfield J.F."/>
        </authorList>
    </citation>
    <scope>NUCLEOTIDE SEQUENCE [LARGE SCALE GENOMIC DNA]</scope>
</reference>
<dbReference type="InterPro" id="IPR001374">
    <property type="entry name" value="R3H_dom"/>
</dbReference>
<sequence>MLADRARTFKYDVEMSPMNAYERMIVHATFTDDPHIATESVGEGKVRHVILKYVEHKQSATEKSQPLTSDVELFGTV</sequence>
<dbReference type="Pfam" id="PF01424">
    <property type="entry name" value="R3H"/>
    <property type="match status" value="1"/>
</dbReference>
<name>A0A1F6C581_9BACT</name>
<organism evidence="2 3">
    <name type="scientific">Candidatus Kaiserbacteria bacterium RIFCSPHIGHO2_01_FULL_48_10</name>
    <dbReference type="NCBI Taxonomy" id="1798476"/>
    <lineage>
        <taxon>Bacteria</taxon>
        <taxon>Candidatus Kaiseribacteriota</taxon>
    </lineage>
</organism>
<proteinExistence type="predicted"/>
<protein>
    <recommendedName>
        <fullName evidence="1">R3H domain-containing protein</fullName>
    </recommendedName>
</protein>
<accession>A0A1F6C581</accession>
<dbReference type="Proteomes" id="UP000178249">
    <property type="component" value="Unassembled WGS sequence"/>
</dbReference>
<gene>
    <name evidence="2" type="ORF">A2841_04090</name>
</gene>
<evidence type="ECO:0000313" key="3">
    <source>
        <dbReference type="Proteomes" id="UP000178249"/>
    </source>
</evidence>
<comment type="caution">
    <text evidence="2">The sequence shown here is derived from an EMBL/GenBank/DDBJ whole genome shotgun (WGS) entry which is preliminary data.</text>
</comment>
<dbReference type="Gene3D" id="3.30.1370.50">
    <property type="entry name" value="R3H-like domain"/>
    <property type="match status" value="1"/>
</dbReference>